<comment type="caution">
    <text evidence="4">The sequence shown here is derived from an EMBL/GenBank/DDBJ whole genome shotgun (WGS) entry which is preliminary data.</text>
</comment>
<dbReference type="Pfam" id="PF02321">
    <property type="entry name" value="OEP"/>
    <property type="match status" value="2"/>
</dbReference>
<keyword evidence="2" id="KW-0564">Palmitate</keyword>
<comment type="subcellular location">
    <subcellularLocation>
        <location evidence="2">Cell membrane</location>
        <topology evidence="2">Lipid-anchor</topology>
    </subcellularLocation>
</comment>
<sequence>MLTQDLPDPALDVPTQYKYAGKGDTPPSLDWWRGFRSAELTQLIEEAQTVNLDIAAAVSRIVQADAQARQAGAALLPSVSTGGSETYSRTSGSSSSGLTNGGREVVNYSASLSASYQLDFWGQNRDALQTAEETANANRFDRDVVALTTLASVANAYFQVLTSQDRLRTSQRNIASAQRILDAVKERRKAGTGTDLDVAQQESVVANQKALVPPLRQTLDQNVNALAVLVSRPPESVRVLGGSLDRIAIPRVTPGLPSELLTQRPDIRRQEAQLASATANIGNARAQFFPTIQLTGNGGYQSSALVSLFQPHAAFFQLVGSATQPIFDGGKILGNFEFAKARQDELLQTYRKTIVQAFADVDNALFSIKQTTIKLQLQRDVVTASRRAFDLSEQQLRAGTADIVTVLNTQLTLFQAEDALSQAQLARLLAIVSLYQALGGGWEPRMEKPVNAL</sequence>
<keyword evidence="2" id="KW-1134">Transmembrane beta strand</keyword>
<proteinExistence type="inferred from homology"/>
<dbReference type="GO" id="GO:0015562">
    <property type="term" value="F:efflux transmembrane transporter activity"/>
    <property type="evidence" value="ECO:0007669"/>
    <property type="project" value="InterPro"/>
</dbReference>
<name>A0A837CMD1_9BRAD</name>
<dbReference type="NCBIfam" id="TIGR01845">
    <property type="entry name" value="outer_NodT"/>
    <property type="match status" value="1"/>
</dbReference>
<dbReference type="AlphaFoldDB" id="A0A837CMD1"/>
<dbReference type="GO" id="GO:0005886">
    <property type="term" value="C:plasma membrane"/>
    <property type="evidence" value="ECO:0007669"/>
    <property type="project" value="UniProtKB-SubCell"/>
</dbReference>
<dbReference type="SUPFAM" id="SSF56954">
    <property type="entry name" value="Outer membrane efflux proteins (OEP)"/>
    <property type="match status" value="1"/>
</dbReference>
<evidence type="ECO:0000313" key="4">
    <source>
        <dbReference type="EMBL" id="KGJ70051.1"/>
    </source>
</evidence>
<evidence type="ECO:0000256" key="2">
    <source>
        <dbReference type="RuleBase" id="RU362097"/>
    </source>
</evidence>
<feature type="region of interest" description="Disordered" evidence="3">
    <location>
        <begin position="1"/>
        <end position="21"/>
    </location>
</feature>
<reference evidence="4 5" key="1">
    <citation type="journal article" date="2014" name="BMC Genomics">
        <title>Comparative genomics of Bradyrhizobium japonicum CPAC 15 and Bradyrhizobium diazoefficiens CPAC 7: elite model strains for understanding symbiotic performance with soybean.</title>
        <authorList>
            <person name="Siqueira A.F."/>
            <person name="Ormeno-Orrillo E."/>
            <person name="Souza R.C."/>
            <person name="Rodrigues E.P."/>
            <person name="Almeida L.G."/>
            <person name="Barcellos F.G."/>
            <person name="Batista J.S."/>
            <person name="Nakatami A.S."/>
            <person name="Martinez-Romero E."/>
            <person name="Vasconcelos A.T."/>
            <person name="Hungria M."/>
        </authorList>
    </citation>
    <scope>NUCLEOTIDE SEQUENCE [LARGE SCALE GENOMIC DNA]</scope>
    <source>
        <strain evidence="4 5">SEMIA 5080</strain>
    </source>
</reference>
<evidence type="ECO:0000256" key="1">
    <source>
        <dbReference type="ARBA" id="ARBA00007613"/>
    </source>
</evidence>
<dbReference type="EMBL" id="ADOU02000004">
    <property type="protein sequence ID" value="KGJ70051.1"/>
    <property type="molecule type" value="Genomic_DNA"/>
</dbReference>
<organism evidence="4 5">
    <name type="scientific">Bradyrhizobium diazoefficiens SEMIA 5080</name>
    <dbReference type="NCBI Taxonomy" id="754504"/>
    <lineage>
        <taxon>Bacteria</taxon>
        <taxon>Pseudomonadati</taxon>
        <taxon>Pseudomonadota</taxon>
        <taxon>Alphaproteobacteria</taxon>
        <taxon>Hyphomicrobiales</taxon>
        <taxon>Nitrobacteraceae</taxon>
        <taxon>Bradyrhizobium</taxon>
    </lineage>
</organism>
<dbReference type="Gene3D" id="2.20.200.10">
    <property type="entry name" value="Outer membrane efflux proteins (OEP)"/>
    <property type="match status" value="1"/>
</dbReference>
<accession>A0A837CMD1</accession>
<dbReference type="Proteomes" id="UP000024900">
    <property type="component" value="Unassembled WGS sequence"/>
</dbReference>
<comment type="similarity">
    <text evidence="1 2">Belongs to the outer membrane factor (OMF) (TC 1.B.17) family.</text>
</comment>
<dbReference type="InterPro" id="IPR003423">
    <property type="entry name" value="OMP_efflux"/>
</dbReference>
<feature type="region of interest" description="Disordered" evidence="3">
    <location>
        <begin position="79"/>
        <end position="100"/>
    </location>
</feature>
<dbReference type="InterPro" id="IPR010131">
    <property type="entry name" value="MdtP/NodT-like"/>
</dbReference>
<keyword evidence="2" id="KW-0472">Membrane</keyword>
<dbReference type="Gene3D" id="1.20.1600.10">
    <property type="entry name" value="Outer membrane efflux proteins (OEP)"/>
    <property type="match status" value="1"/>
</dbReference>
<keyword evidence="2" id="KW-0449">Lipoprotein</keyword>
<gene>
    <name evidence="4" type="ORF">BJA5080_04183</name>
</gene>
<dbReference type="PANTHER" id="PTHR30203:SF33">
    <property type="entry name" value="BLR4455 PROTEIN"/>
    <property type="match status" value="1"/>
</dbReference>
<evidence type="ECO:0000256" key="3">
    <source>
        <dbReference type="SAM" id="MobiDB-lite"/>
    </source>
</evidence>
<evidence type="ECO:0000313" key="5">
    <source>
        <dbReference type="Proteomes" id="UP000024900"/>
    </source>
</evidence>
<dbReference type="PANTHER" id="PTHR30203">
    <property type="entry name" value="OUTER MEMBRANE CATION EFFLUX PROTEIN"/>
    <property type="match status" value="1"/>
</dbReference>
<keyword evidence="2" id="KW-0812">Transmembrane</keyword>
<protein>
    <submittedName>
        <fullName evidence="4">Putative outer membrane protein</fullName>
    </submittedName>
</protein>